<dbReference type="PANTHER" id="PTHR43476">
    <property type="entry name" value="3-(3-HYDROXY-PHENYL)PROPIONATE/3-HYDROXYCINNAMIC ACID HYDROXYLASE"/>
    <property type="match status" value="1"/>
</dbReference>
<dbReference type="EMBL" id="VTZN01000001">
    <property type="protein sequence ID" value="KAA1252172.1"/>
    <property type="molecule type" value="Genomic_DNA"/>
</dbReference>
<protein>
    <submittedName>
        <fullName evidence="3">Bifunctional 3-(3-hydroxy-phenyl)propionate/3-hydroxycinnamic acid hydroxylase</fullName>
    </submittedName>
</protein>
<dbReference type="GO" id="GO:0019622">
    <property type="term" value="P:3-(3-hydroxy)phenylpropionate catabolic process"/>
    <property type="evidence" value="ECO:0007669"/>
    <property type="project" value="TreeGrafter"/>
</dbReference>
<dbReference type="NCBIfam" id="NF004829">
    <property type="entry name" value="PRK06183.1-3"/>
    <property type="match status" value="1"/>
</dbReference>
<keyword evidence="1" id="KW-0560">Oxidoreductase</keyword>
<dbReference type="Gene3D" id="3.30.70.2450">
    <property type="match status" value="1"/>
</dbReference>
<accession>A0A5B1BW46</accession>
<dbReference type="Gene3D" id="3.50.50.60">
    <property type="entry name" value="FAD/NAD(P)-binding domain"/>
    <property type="match status" value="1"/>
</dbReference>
<gene>
    <name evidence="3" type="ORF">F0Q45_00335</name>
</gene>
<dbReference type="Pfam" id="PF01494">
    <property type="entry name" value="FAD_binding_3"/>
    <property type="match status" value="1"/>
</dbReference>
<dbReference type="InterPro" id="IPR002938">
    <property type="entry name" value="FAD-bd"/>
</dbReference>
<evidence type="ECO:0000313" key="3">
    <source>
        <dbReference type="EMBL" id="KAA1252172.1"/>
    </source>
</evidence>
<name>A0A5B1BW46_MYCSI</name>
<evidence type="ECO:0000259" key="2">
    <source>
        <dbReference type="Pfam" id="PF01494"/>
    </source>
</evidence>
<feature type="domain" description="FAD-binding" evidence="2">
    <location>
        <begin position="10"/>
        <end position="353"/>
    </location>
</feature>
<dbReference type="PANTHER" id="PTHR43476:SF3">
    <property type="entry name" value="FAD-BINDING MONOOXYGENASE"/>
    <property type="match status" value="1"/>
</dbReference>
<dbReference type="Proteomes" id="UP000324701">
    <property type="component" value="Unassembled WGS sequence"/>
</dbReference>
<dbReference type="InterPro" id="IPR036188">
    <property type="entry name" value="FAD/NAD-bd_sf"/>
</dbReference>
<dbReference type="SUPFAM" id="SSF51905">
    <property type="entry name" value="FAD/NAD(P)-binding domain"/>
    <property type="match status" value="1"/>
</dbReference>
<organism evidence="3 4">
    <name type="scientific">Mycobacterium simiae</name>
    <name type="common">Mycobacterium habana</name>
    <dbReference type="NCBI Taxonomy" id="1784"/>
    <lineage>
        <taxon>Bacteria</taxon>
        <taxon>Bacillati</taxon>
        <taxon>Actinomycetota</taxon>
        <taxon>Actinomycetes</taxon>
        <taxon>Mycobacteriales</taxon>
        <taxon>Mycobacteriaceae</taxon>
        <taxon>Mycobacterium</taxon>
        <taxon>Mycobacterium simiae complex</taxon>
    </lineage>
</organism>
<dbReference type="OrthoDB" id="8670884at2"/>
<evidence type="ECO:0000256" key="1">
    <source>
        <dbReference type="ARBA" id="ARBA00023002"/>
    </source>
</evidence>
<proteinExistence type="predicted"/>
<keyword evidence="4" id="KW-1185">Reference proteome</keyword>
<dbReference type="RefSeq" id="WP_149651992.1">
    <property type="nucleotide sequence ID" value="NZ_VTZN01000001.1"/>
</dbReference>
<dbReference type="GO" id="GO:0008688">
    <property type="term" value="F:3-(3-hydroxyphenyl)propionate hydroxylase activity"/>
    <property type="evidence" value="ECO:0007669"/>
    <property type="project" value="TreeGrafter"/>
</dbReference>
<dbReference type="GO" id="GO:0071949">
    <property type="term" value="F:FAD binding"/>
    <property type="evidence" value="ECO:0007669"/>
    <property type="project" value="InterPro"/>
</dbReference>
<comment type="caution">
    <text evidence="3">The sequence shown here is derived from an EMBL/GenBank/DDBJ whole genome shotgun (WGS) entry which is preliminary data.</text>
</comment>
<reference evidence="3 4" key="1">
    <citation type="submission" date="2019-09" db="EMBL/GenBank/DDBJ databases">
        <title>Report of infection by Mycobacterium simiae a patient suffering from pulmonary tuberculosis.</title>
        <authorList>
            <person name="Mohanty P.S."/>
            <person name="Bansal A.K."/>
            <person name="Singh H."/>
            <person name="Sharma S."/>
            <person name="Patil S.A."/>
            <person name="Upadhaya P."/>
            <person name="Singh P.K."/>
            <person name="Kumar D."/>
            <person name="Kumar S."/>
            <person name="Singh R.K."/>
            <person name="Chaudhary B."/>
        </authorList>
    </citation>
    <scope>NUCLEOTIDE SEQUENCE [LARGE SCALE GENOMIC DNA]</scope>
    <source>
        <strain evidence="3 4">JAL-560-SIM</strain>
    </source>
</reference>
<sequence length="519" mass="57101">MNSPSDDALPVVIVGAGPTGITAATLLAQYGIPSLVLDRWETVYPQPRAVHLDDETRRIIARLGINDEFTAISRPALGARLVDPDLKTLAQIDRDPARSIHGFPPANMFEQPVLEELLRWNLNRYNCVQLRGNTEVVHIRQHGTGRVHVTFTDRLTGEQDVVEASYLLGCDGANSVVRTAIGAAMESFRFDQRWLVVDVATDAHLNLWDGVYQVCSPERAATYMRIGDNRYRWEFQLRTSETATDFDTVEHLYPLISPWVSGISAEELTLVRVAEYTFRACVASRWRKHNVFLLGDAAHLTPPFIGQGMGAGLRDAANLAWKLAGVVTQDLPTSVLDSYEAERKPHAKKMIRLAVAMGWSMTAGGRIGNAVRAAVVPRAHLIPGARTLITTSRTPALSSSVLAHKRFSGRLRAGKLCPNALLPGGARLDSVLGNGFALVTTRPVNSLQREQVLRRGATIVNAPPASELARWLRRGGVKAAIVRPDRTVLRAGRQLGPLCDAMPRFLFSRNGNNTQSERR</sequence>
<dbReference type="AlphaFoldDB" id="A0A5B1BW46"/>
<dbReference type="PRINTS" id="PR00420">
    <property type="entry name" value="RNGMNOXGNASE"/>
</dbReference>
<evidence type="ECO:0000313" key="4">
    <source>
        <dbReference type="Proteomes" id="UP000324701"/>
    </source>
</evidence>
<dbReference type="InterPro" id="IPR050631">
    <property type="entry name" value="PheA/TfdB_FAD_monoxygenase"/>
</dbReference>